<evidence type="ECO:0000313" key="2">
    <source>
        <dbReference type="EMBL" id="KAJ1153243.1"/>
    </source>
</evidence>
<feature type="region of interest" description="Disordered" evidence="1">
    <location>
        <begin position="1"/>
        <end position="36"/>
    </location>
</feature>
<keyword evidence="3" id="KW-1185">Reference proteome</keyword>
<reference evidence="2" key="1">
    <citation type="journal article" date="2022" name="bioRxiv">
        <title>Sequencing and chromosome-scale assembly of the giantPleurodeles waltlgenome.</title>
        <authorList>
            <person name="Brown T."/>
            <person name="Elewa A."/>
            <person name="Iarovenko S."/>
            <person name="Subramanian E."/>
            <person name="Araus A.J."/>
            <person name="Petzold A."/>
            <person name="Susuki M."/>
            <person name="Suzuki K.-i.T."/>
            <person name="Hayashi T."/>
            <person name="Toyoda A."/>
            <person name="Oliveira C."/>
            <person name="Osipova E."/>
            <person name="Leigh N.D."/>
            <person name="Simon A."/>
            <person name="Yun M.H."/>
        </authorList>
    </citation>
    <scope>NUCLEOTIDE SEQUENCE</scope>
    <source>
        <strain evidence="2">20211129_DDA</strain>
        <tissue evidence="2">Liver</tissue>
    </source>
</reference>
<proteinExistence type="predicted"/>
<evidence type="ECO:0000256" key="1">
    <source>
        <dbReference type="SAM" id="MobiDB-lite"/>
    </source>
</evidence>
<evidence type="ECO:0000313" key="3">
    <source>
        <dbReference type="Proteomes" id="UP001066276"/>
    </source>
</evidence>
<protein>
    <submittedName>
        <fullName evidence="2">Uncharacterized protein</fullName>
    </submittedName>
</protein>
<gene>
    <name evidence="2" type="ORF">NDU88_006004</name>
</gene>
<dbReference type="EMBL" id="JANPWB010000009">
    <property type="protein sequence ID" value="KAJ1153243.1"/>
    <property type="molecule type" value="Genomic_DNA"/>
</dbReference>
<dbReference type="AlphaFoldDB" id="A0AAV7RQQ9"/>
<feature type="compositionally biased region" description="Basic and acidic residues" evidence="1">
    <location>
        <begin position="13"/>
        <end position="25"/>
    </location>
</feature>
<name>A0AAV7RQQ9_PLEWA</name>
<accession>A0AAV7RQQ9</accession>
<feature type="compositionally biased region" description="Basic and acidic residues" evidence="1">
    <location>
        <begin position="85"/>
        <end position="96"/>
    </location>
</feature>
<feature type="region of interest" description="Disordered" evidence="1">
    <location>
        <begin position="75"/>
        <end position="178"/>
    </location>
</feature>
<sequence length="200" mass="22392">MVAGRCVTQGTNAKEERWSKEEESVARLQEAGDSVNTRQSLVGVSELANAKTGLYKTPGLNPSWKIVNRWTAAGRKKKRLFSEAGSRKEEPSRKTQDQVSAFFSQKMQAPTNASTSRKTHDLIQPSSSRNMRDTKRRHQTGREEVESSGQANQQPSSRGPEEPYSVAGSQDELKEDPCTCHVPGGMWLTKVRLVLWDRPY</sequence>
<dbReference type="Proteomes" id="UP001066276">
    <property type="component" value="Chromosome 5"/>
</dbReference>
<organism evidence="2 3">
    <name type="scientific">Pleurodeles waltl</name>
    <name type="common">Iberian ribbed newt</name>
    <dbReference type="NCBI Taxonomy" id="8319"/>
    <lineage>
        <taxon>Eukaryota</taxon>
        <taxon>Metazoa</taxon>
        <taxon>Chordata</taxon>
        <taxon>Craniata</taxon>
        <taxon>Vertebrata</taxon>
        <taxon>Euteleostomi</taxon>
        <taxon>Amphibia</taxon>
        <taxon>Batrachia</taxon>
        <taxon>Caudata</taxon>
        <taxon>Salamandroidea</taxon>
        <taxon>Salamandridae</taxon>
        <taxon>Pleurodelinae</taxon>
        <taxon>Pleurodeles</taxon>
    </lineage>
</organism>
<comment type="caution">
    <text evidence="2">The sequence shown here is derived from an EMBL/GenBank/DDBJ whole genome shotgun (WGS) entry which is preliminary data.</text>
</comment>
<feature type="compositionally biased region" description="Polar residues" evidence="1">
    <location>
        <begin position="147"/>
        <end position="157"/>
    </location>
</feature>
<feature type="compositionally biased region" description="Polar residues" evidence="1">
    <location>
        <begin position="97"/>
        <end position="116"/>
    </location>
</feature>